<dbReference type="SMART" id="SM00320">
    <property type="entry name" value="WD40"/>
    <property type="match status" value="7"/>
</dbReference>
<accession>A0ABR2YH48</accession>
<dbReference type="Proteomes" id="UP001491310">
    <property type="component" value="Unassembled WGS sequence"/>
</dbReference>
<feature type="repeat" description="WD" evidence="6">
    <location>
        <begin position="164"/>
        <end position="206"/>
    </location>
</feature>
<dbReference type="PRINTS" id="PR00320">
    <property type="entry name" value="GPROTEINBRPT"/>
</dbReference>
<protein>
    <recommendedName>
        <fullName evidence="7">U3 small nucleolar RNA-associated protein 15 C-terminal domain-containing protein</fullName>
    </recommendedName>
</protein>
<keyword evidence="9" id="KW-1185">Reference proteome</keyword>
<keyword evidence="4" id="KW-0677">Repeat</keyword>
<dbReference type="SUPFAM" id="SSF50978">
    <property type="entry name" value="WD40 repeat-like"/>
    <property type="match status" value="1"/>
</dbReference>
<dbReference type="PROSITE" id="PS50082">
    <property type="entry name" value="WD_REPEATS_2"/>
    <property type="match status" value="2"/>
</dbReference>
<keyword evidence="2" id="KW-0698">rRNA processing</keyword>
<keyword evidence="3 6" id="KW-0853">WD repeat</keyword>
<evidence type="ECO:0000313" key="8">
    <source>
        <dbReference type="EMBL" id="KAK9905478.1"/>
    </source>
</evidence>
<keyword evidence="5" id="KW-0539">Nucleus</keyword>
<feature type="repeat" description="WD" evidence="6">
    <location>
        <begin position="122"/>
        <end position="163"/>
    </location>
</feature>
<evidence type="ECO:0000256" key="3">
    <source>
        <dbReference type="ARBA" id="ARBA00022574"/>
    </source>
</evidence>
<feature type="domain" description="U3 small nucleolar RNA-associated protein 15 C-terminal" evidence="7">
    <location>
        <begin position="365"/>
        <end position="507"/>
    </location>
</feature>
<dbReference type="PANTHER" id="PTHR19924:SF26">
    <property type="entry name" value="U3 SMALL NUCLEOLAR RNA-ASSOCIATED PROTEIN 15 HOMOLOG"/>
    <property type="match status" value="1"/>
</dbReference>
<dbReference type="Gene3D" id="2.130.10.10">
    <property type="entry name" value="YVTN repeat-like/Quinoprotein amine dehydrogenase"/>
    <property type="match status" value="3"/>
</dbReference>
<evidence type="ECO:0000256" key="4">
    <source>
        <dbReference type="ARBA" id="ARBA00022737"/>
    </source>
</evidence>
<dbReference type="InterPro" id="IPR020472">
    <property type="entry name" value="WD40_PAC1"/>
</dbReference>
<comment type="subcellular location">
    <subcellularLocation>
        <location evidence="1">Nucleus</location>
        <location evidence="1">Nucleolus</location>
    </subcellularLocation>
</comment>
<evidence type="ECO:0000256" key="6">
    <source>
        <dbReference type="PROSITE-ProRule" id="PRU00221"/>
    </source>
</evidence>
<gene>
    <name evidence="8" type="ORF">WJX75_000621</name>
</gene>
<evidence type="ECO:0000313" key="9">
    <source>
        <dbReference type="Proteomes" id="UP001491310"/>
    </source>
</evidence>
<dbReference type="PANTHER" id="PTHR19924">
    <property type="entry name" value="UTP15 U3 SMALL NUCLEOLAR RNA-ASSOCIATED PROTEIN 15 FAMILY MEMBER"/>
    <property type="match status" value="1"/>
</dbReference>
<dbReference type="Pfam" id="PF09384">
    <property type="entry name" value="UTP15_C"/>
    <property type="match status" value="1"/>
</dbReference>
<comment type="caution">
    <text evidence="8">The sequence shown here is derived from an EMBL/GenBank/DDBJ whole genome shotgun (WGS) entry which is preliminary data.</text>
</comment>
<dbReference type="CDD" id="cd00200">
    <property type="entry name" value="WD40"/>
    <property type="match status" value="1"/>
</dbReference>
<dbReference type="EMBL" id="JALJOT010000011">
    <property type="protein sequence ID" value="KAK9905478.1"/>
    <property type="molecule type" value="Genomic_DNA"/>
</dbReference>
<organism evidence="8 9">
    <name type="scientific">Coccomyxa subellipsoidea</name>
    <dbReference type="NCBI Taxonomy" id="248742"/>
    <lineage>
        <taxon>Eukaryota</taxon>
        <taxon>Viridiplantae</taxon>
        <taxon>Chlorophyta</taxon>
        <taxon>core chlorophytes</taxon>
        <taxon>Trebouxiophyceae</taxon>
        <taxon>Trebouxiophyceae incertae sedis</taxon>
        <taxon>Coccomyxaceae</taxon>
        <taxon>Coccomyxa</taxon>
    </lineage>
</organism>
<dbReference type="InterPro" id="IPR015943">
    <property type="entry name" value="WD40/YVTN_repeat-like_dom_sf"/>
</dbReference>
<dbReference type="InterPro" id="IPR001680">
    <property type="entry name" value="WD40_rpt"/>
</dbReference>
<evidence type="ECO:0000259" key="7">
    <source>
        <dbReference type="Pfam" id="PF09384"/>
    </source>
</evidence>
<reference evidence="8 9" key="1">
    <citation type="journal article" date="2024" name="Nat. Commun.">
        <title>Phylogenomics reveals the evolutionary origins of lichenization in chlorophyte algae.</title>
        <authorList>
            <person name="Puginier C."/>
            <person name="Libourel C."/>
            <person name="Otte J."/>
            <person name="Skaloud P."/>
            <person name="Haon M."/>
            <person name="Grisel S."/>
            <person name="Petersen M."/>
            <person name="Berrin J.G."/>
            <person name="Delaux P.M."/>
            <person name="Dal Grande F."/>
            <person name="Keller J."/>
        </authorList>
    </citation>
    <scope>NUCLEOTIDE SEQUENCE [LARGE SCALE GENOMIC DNA]</scope>
    <source>
        <strain evidence="8 9">SAG 216-7</strain>
    </source>
</reference>
<proteinExistence type="predicted"/>
<dbReference type="Pfam" id="PF00400">
    <property type="entry name" value="WD40"/>
    <property type="match status" value="5"/>
</dbReference>
<evidence type="ECO:0000256" key="1">
    <source>
        <dbReference type="ARBA" id="ARBA00004604"/>
    </source>
</evidence>
<dbReference type="PROSITE" id="PS50294">
    <property type="entry name" value="WD_REPEATS_REGION"/>
    <property type="match status" value="2"/>
</dbReference>
<evidence type="ECO:0000256" key="5">
    <source>
        <dbReference type="ARBA" id="ARBA00023242"/>
    </source>
</evidence>
<evidence type="ECO:0000256" key="2">
    <source>
        <dbReference type="ARBA" id="ARBA00022552"/>
    </source>
</evidence>
<dbReference type="InterPro" id="IPR036322">
    <property type="entry name" value="WD40_repeat_dom_sf"/>
</dbReference>
<dbReference type="InterPro" id="IPR018983">
    <property type="entry name" value="U3_snoRNA-assocProt_15_C"/>
</dbReference>
<name>A0ABR2YH48_9CHLO</name>
<sequence length="520" mass="56760">MVDQPGQFQKTVIKQYPARTLNETAESRYWRRFRAPTVAQQVGAVTCIDFSPLYPYNYAVTASTRVIIYDAHTRKPITTLSRFKDKAYSGTFRIDGKLLVAGGENGFVQVFDPKSQTLLRQLKGHERPVHTTRFSPSKMHVLSGSDDATVRWWDVTAGEQVFRLEGHTDYVRSSACSPSLPDTWATGSYDHTCRLWDIRTQECTMTLDHGAPVEATVFLPGGSLLATAGGTEIRIWSMLAGGRLLARLANHQKTVTSLAVALAAGPTAASSPRLISGSLDAHVKVYELDAFKVTHVSKYPAPVMSVAISPNAALLAVGMADGQLSVRKHSHNKGPAGGGPAKAKKVWKPTSTAASYRYFVRGTTEKPSKDDIKISQPGMRRLAPYDHMLRHFQYRAALDAAVATEQVEVVANLLEELAARSGLSAALGGRDAQGLLPLLTHLVKHLSDPRHSDLFIGIANRILDIYAPALGVSEEVDAKMRLLRERVTLEAKLQASLVQLQGTLDPILHAALNQQPQTEG</sequence>